<organism evidence="9 10">
    <name type="scientific">Patella caerulea</name>
    <name type="common">Rayed Mediterranean limpet</name>
    <dbReference type="NCBI Taxonomy" id="87958"/>
    <lineage>
        <taxon>Eukaryota</taxon>
        <taxon>Metazoa</taxon>
        <taxon>Spiralia</taxon>
        <taxon>Lophotrochozoa</taxon>
        <taxon>Mollusca</taxon>
        <taxon>Gastropoda</taxon>
        <taxon>Patellogastropoda</taxon>
        <taxon>Patelloidea</taxon>
        <taxon>Patellidae</taxon>
        <taxon>Patella</taxon>
    </lineage>
</organism>
<dbReference type="PANTHER" id="PTHR24027:SF442">
    <property type="entry name" value="PROTOCADHERIN-15 ISOFORM X1"/>
    <property type="match status" value="1"/>
</dbReference>
<dbReference type="Proteomes" id="UP001347796">
    <property type="component" value="Unassembled WGS sequence"/>
</dbReference>
<dbReference type="CDD" id="cd11304">
    <property type="entry name" value="Cadherin_repeat"/>
    <property type="match status" value="2"/>
</dbReference>
<feature type="signal peptide" evidence="7">
    <location>
        <begin position="1"/>
        <end position="20"/>
    </location>
</feature>
<dbReference type="SMART" id="SM00112">
    <property type="entry name" value="CA"/>
    <property type="match status" value="2"/>
</dbReference>
<dbReference type="GO" id="GO:0016477">
    <property type="term" value="P:cell migration"/>
    <property type="evidence" value="ECO:0007669"/>
    <property type="project" value="TreeGrafter"/>
</dbReference>
<evidence type="ECO:0000256" key="3">
    <source>
        <dbReference type="ARBA" id="ARBA00022837"/>
    </source>
</evidence>
<proteinExistence type="predicted"/>
<evidence type="ECO:0000256" key="6">
    <source>
        <dbReference type="SAM" id="MobiDB-lite"/>
    </source>
</evidence>
<keyword evidence="7" id="KW-0732">Signal</keyword>
<evidence type="ECO:0000256" key="2">
    <source>
        <dbReference type="ARBA" id="ARBA00022737"/>
    </source>
</evidence>
<gene>
    <name evidence="9" type="ORF">SNE40_021612</name>
</gene>
<feature type="compositionally biased region" description="Pro residues" evidence="6">
    <location>
        <begin position="521"/>
        <end position="533"/>
    </location>
</feature>
<dbReference type="GO" id="GO:0016342">
    <property type="term" value="C:catenin complex"/>
    <property type="evidence" value="ECO:0007669"/>
    <property type="project" value="TreeGrafter"/>
</dbReference>
<dbReference type="InterPro" id="IPR039808">
    <property type="entry name" value="Cadherin"/>
</dbReference>
<dbReference type="PROSITE" id="PS50268">
    <property type="entry name" value="CADHERIN_2"/>
    <property type="match status" value="1"/>
</dbReference>
<protein>
    <recommendedName>
        <fullName evidence="8">Cadherin domain-containing protein</fullName>
    </recommendedName>
</protein>
<dbReference type="Gene3D" id="2.60.40.60">
    <property type="entry name" value="Cadherins"/>
    <property type="match status" value="3"/>
</dbReference>
<evidence type="ECO:0000256" key="7">
    <source>
        <dbReference type="SAM" id="SignalP"/>
    </source>
</evidence>
<evidence type="ECO:0000256" key="1">
    <source>
        <dbReference type="ARBA" id="ARBA00004370"/>
    </source>
</evidence>
<feature type="domain" description="Cadherin" evidence="8">
    <location>
        <begin position="343"/>
        <end position="423"/>
    </location>
</feature>
<dbReference type="EMBL" id="JAZGQO010000018">
    <property type="protein sequence ID" value="KAK6167633.1"/>
    <property type="molecule type" value="Genomic_DNA"/>
</dbReference>
<comment type="subcellular location">
    <subcellularLocation>
        <location evidence="1">Membrane</location>
    </subcellularLocation>
</comment>
<evidence type="ECO:0000313" key="9">
    <source>
        <dbReference type="EMBL" id="KAK6167633.1"/>
    </source>
</evidence>
<evidence type="ECO:0000256" key="5">
    <source>
        <dbReference type="PROSITE-ProRule" id="PRU00043"/>
    </source>
</evidence>
<feature type="region of interest" description="Disordered" evidence="6">
    <location>
        <begin position="512"/>
        <end position="542"/>
    </location>
</feature>
<dbReference type="GO" id="GO:0008013">
    <property type="term" value="F:beta-catenin binding"/>
    <property type="evidence" value="ECO:0007669"/>
    <property type="project" value="TreeGrafter"/>
</dbReference>
<evidence type="ECO:0000313" key="10">
    <source>
        <dbReference type="Proteomes" id="UP001347796"/>
    </source>
</evidence>
<reference evidence="9 10" key="1">
    <citation type="submission" date="2024-01" db="EMBL/GenBank/DDBJ databases">
        <title>The genome of the rayed Mediterranean limpet Patella caerulea (Linnaeus, 1758).</title>
        <authorList>
            <person name="Anh-Thu Weber A."/>
            <person name="Halstead-Nussloch G."/>
        </authorList>
    </citation>
    <scope>NUCLEOTIDE SEQUENCE [LARGE SCALE GENOMIC DNA]</scope>
    <source>
        <strain evidence="9">AATW-2023a</strain>
        <tissue evidence="9">Whole specimen</tissue>
    </source>
</reference>
<comment type="caution">
    <text evidence="9">The sequence shown here is derived from an EMBL/GenBank/DDBJ whole genome shotgun (WGS) entry which is preliminary data.</text>
</comment>
<dbReference type="InterPro" id="IPR015919">
    <property type="entry name" value="Cadherin-like_sf"/>
</dbReference>
<dbReference type="PANTHER" id="PTHR24027">
    <property type="entry name" value="CADHERIN-23"/>
    <property type="match status" value="1"/>
</dbReference>
<keyword evidence="4" id="KW-0472">Membrane</keyword>
<accession>A0AAN8G4G1</accession>
<evidence type="ECO:0000256" key="4">
    <source>
        <dbReference type="ARBA" id="ARBA00023136"/>
    </source>
</evidence>
<keyword evidence="10" id="KW-1185">Reference proteome</keyword>
<dbReference type="GO" id="GO:0007156">
    <property type="term" value="P:homophilic cell adhesion via plasma membrane adhesion molecules"/>
    <property type="evidence" value="ECO:0007669"/>
    <property type="project" value="InterPro"/>
</dbReference>
<dbReference type="SUPFAM" id="SSF49313">
    <property type="entry name" value="Cadherin-like"/>
    <property type="match status" value="3"/>
</dbReference>
<keyword evidence="3 5" id="KW-0106">Calcium</keyword>
<evidence type="ECO:0000259" key="8">
    <source>
        <dbReference type="PROSITE" id="PS50268"/>
    </source>
</evidence>
<dbReference type="GO" id="GO:0045296">
    <property type="term" value="F:cadherin binding"/>
    <property type="evidence" value="ECO:0007669"/>
    <property type="project" value="TreeGrafter"/>
</dbReference>
<dbReference type="AlphaFoldDB" id="A0AAN8G4G1"/>
<dbReference type="GO" id="GO:0005509">
    <property type="term" value="F:calcium ion binding"/>
    <property type="evidence" value="ECO:0007669"/>
    <property type="project" value="UniProtKB-UniRule"/>
</dbReference>
<name>A0AAN8G4G1_PATCE</name>
<keyword evidence="2" id="KW-0677">Repeat</keyword>
<sequence length="576" mass="63927">MTMLYHLAGFLILWNGVTHAGVITAGSSFQWGFKESVRVPEELCFQSCLGRVKLISVVPSYCSACFDVWEKGADQCLYYVPRTTKLDYSKAASYTIQIQCEDGATNPEATVHLSVIPNFPPRFTTATSTVTLDINPDLKANDVVYAIPHIDSESDVLSFEVTEQPNNGFFRVDSSGSLKAKKNLNTFCTAETLQVSMTDHHNPKVYLTIKVNTGTKSRLILKDWNKSINYPENRKLDLYIADRLPIPGNCSVRSEPTSIAYDLNLNCPAGTSGSSRILTNSLTFDFEKDPPMNITLTYDNGNCPSNTRWLYIYWSDVPEKPLLTLTTPEYNVNEGFIEVQPDYSISDEDLNEKHTYSFYGNANGAFSIIPSTGKITTPGYLRATAKSTLYTFQVQVTDKDGLNSDPVRVFISVSDINDHKPVLANFATIYQATECQGPVKFLTLTATDDDFDQNKKIEFIRVESGSLLINTNGEVFLTKPVIAGQFQELTVTARDKGEPPLESDKVTITVRGMPCPTTTTPLPPPTTQPPPTTTTPTTTPIPTTTESRAALSLPWYSFQTILIITIVKEFAMYYIS</sequence>
<dbReference type="InterPro" id="IPR002126">
    <property type="entry name" value="Cadherin-like_dom"/>
</dbReference>
<feature type="chain" id="PRO_5042877801" description="Cadherin domain-containing protein" evidence="7">
    <location>
        <begin position="21"/>
        <end position="576"/>
    </location>
</feature>